<feature type="domain" description="PBP" evidence="5">
    <location>
        <begin position="88"/>
        <end position="285"/>
    </location>
</feature>
<dbReference type="SUPFAM" id="SSF53850">
    <property type="entry name" value="Periplasmic binding protein-like II"/>
    <property type="match status" value="1"/>
</dbReference>
<sequence>MGTARFQTISALVDVSDPLFKRYANSAVQVPDRYPGVSNLIHTCVSATYGDPSHPLAFRLGNGGAGHTGILRLLCEYFVASRGGGFCIEWVSNHSRHSQIALLGDVVQVALTYEPEYEDLSIREGWAKRMAKVFNDHFILVGPTSNPAGVVVGGRITDAMKAIAEYGSSCSSEHNSGIFQTRGDGSATFYKELALWKLAKVDLSPAKSWRVTKPGTPYEALLNADRTGAYIITDRATYLTAKRDNALASTLPFIEGGPELLNPCSALVNIKAPHNALAREFASWLGTQEVQQMVAKYGQRWSVAIPIFSTAEQQDVTISDRNWSMPSSIQWCFPCAFQIAFCICVGCLVPFLPELPRYLAKRGELGFAINNLAALRGIHPDDPELQQEMKDIEYIVEVEQREEGTWSDVFKDSGISGSTHVFIACIANAFPQLTGSNVMSSFGLGLCMALSAVFVRVKGNKSPSYGAAVMLYLYKTCFTSAG</sequence>
<keyword evidence="2" id="KW-0812">Transmembrane</keyword>
<dbReference type="AlphaFoldDB" id="A0A9P8K284"/>
<dbReference type="InterPro" id="IPR036259">
    <property type="entry name" value="MFS_trans_sf"/>
</dbReference>
<dbReference type="GO" id="GO:0016020">
    <property type="term" value="C:membrane"/>
    <property type="evidence" value="ECO:0007669"/>
    <property type="project" value="UniProtKB-SubCell"/>
</dbReference>
<dbReference type="InterPro" id="IPR052738">
    <property type="entry name" value="ABC-Tungstate_binding"/>
</dbReference>
<evidence type="ECO:0000259" key="5">
    <source>
        <dbReference type="Pfam" id="PF12849"/>
    </source>
</evidence>
<dbReference type="Pfam" id="PF12849">
    <property type="entry name" value="PBP_like_2"/>
    <property type="match status" value="1"/>
</dbReference>
<evidence type="ECO:0000256" key="2">
    <source>
        <dbReference type="ARBA" id="ARBA00022692"/>
    </source>
</evidence>
<dbReference type="PANTHER" id="PTHR37945:SF1">
    <property type="entry name" value="EXTRACELLULAR TUNGSTATE BINDING PROTEIN"/>
    <property type="match status" value="1"/>
</dbReference>
<feature type="non-terminal residue" evidence="6">
    <location>
        <position position="1"/>
    </location>
</feature>
<comment type="subcellular location">
    <subcellularLocation>
        <location evidence="1">Membrane</location>
    </subcellularLocation>
</comment>
<dbReference type="Gene3D" id="3.40.190.10">
    <property type="entry name" value="Periplasmic binding protein-like II"/>
    <property type="match status" value="2"/>
</dbReference>
<organism evidence="6 7">
    <name type="scientific">Aureobasidium melanogenum</name>
    <name type="common">Aureobasidium pullulans var. melanogenum</name>
    <dbReference type="NCBI Taxonomy" id="46634"/>
    <lineage>
        <taxon>Eukaryota</taxon>
        <taxon>Fungi</taxon>
        <taxon>Dikarya</taxon>
        <taxon>Ascomycota</taxon>
        <taxon>Pezizomycotina</taxon>
        <taxon>Dothideomycetes</taxon>
        <taxon>Dothideomycetidae</taxon>
        <taxon>Dothideales</taxon>
        <taxon>Saccotheciaceae</taxon>
        <taxon>Aureobasidium</taxon>
    </lineage>
</organism>
<keyword evidence="7" id="KW-1185">Reference proteome</keyword>
<name>A0A9P8K284_AURME</name>
<keyword evidence="4" id="KW-0472">Membrane</keyword>
<dbReference type="Pfam" id="PF00083">
    <property type="entry name" value="Sugar_tr"/>
    <property type="match status" value="1"/>
</dbReference>
<proteinExistence type="predicted"/>
<evidence type="ECO:0000313" key="7">
    <source>
        <dbReference type="Proteomes" id="UP000729357"/>
    </source>
</evidence>
<evidence type="ECO:0000256" key="3">
    <source>
        <dbReference type="ARBA" id="ARBA00022989"/>
    </source>
</evidence>
<reference evidence="6" key="1">
    <citation type="journal article" date="2021" name="J Fungi (Basel)">
        <title>Virulence traits and population genomics of the black yeast Aureobasidium melanogenum.</title>
        <authorList>
            <person name="Cernosa A."/>
            <person name="Sun X."/>
            <person name="Gostincar C."/>
            <person name="Fang C."/>
            <person name="Gunde-Cimerman N."/>
            <person name="Song Z."/>
        </authorList>
    </citation>
    <scope>NUCLEOTIDE SEQUENCE</scope>
    <source>
        <strain evidence="6">EXF-9298</strain>
    </source>
</reference>
<dbReference type="Gene3D" id="1.20.1250.20">
    <property type="entry name" value="MFS general substrate transporter like domains"/>
    <property type="match status" value="1"/>
</dbReference>
<dbReference type="Proteomes" id="UP000729357">
    <property type="component" value="Unassembled WGS sequence"/>
</dbReference>
<dbReference type="GO" id="GO:0022857">
    <property type="term" value="F:transmembrane transporter activity"/>
    <property type="evidence" value="ECO:0007669"/>
    <property type="project" value="InterPro"/>
</dbReference>
<reference evidence="6" key="2">
    <citation type="submission" date="2021-08" db="EMBL/GenBank/DDBJ databases">
        <authorList>
            <person name="Gostincar C."/>
            <person name="Sun X."/>
            <person name="Song Z."/>
            <person name="Gunde-Cimerman N."/>
        </authorList>
    </citation>
    <scope>NUCLEOTIDE SEQUENCE</scope>
    <source>
        <strain evidence="6">EXF-9298</strain>
    </source>
</reference>
<evidence type="ECO:0000256" key="1">
    <source>
        <dbReference type="ARBA" id="ARBA00004370"/>
    </source>
</evidence>
<dbReference type="PANTHER" id="PTHR37945">
    <property type="entry name" value="EXTRACELLULAR TUNGSTATE BINDING PROTEIN"/>
    <property type="match status" value="1"/>
</dbReference>
<gene>
    <name evidence="6" type="ORF">KCU98_g686</name>
</gene>
<comment type="caution">
    <text evidence="6">The sequence shown here is derived from an EMBL/GenBank/DDBJ whole genome shotgun (WGS) entry which is preliminary data.</text>
</comment>
<dbReference type="InterPro" id="IPR005828">
    <property type="entry name" value="MFS_sugar_transport-like"/>
</dbReference>
<protein>
    <recommendedName>
        <fullName evidence="5">PBP domain-containing protein</fullName>
    </recommendedName>
</protein>
<evidence type="ECO:0000256" key="4">
    <source>
        <dbReference type="ARBA" id="ARBA00023136"/>
    </source>
</evidence>
<dbReference type="InterPro" id="IPR024370">
    <property type="entry name" value="PBP_domain"/>
</dbReference>
<accession>A0A9P8K284</accession>
<dbReference type="EMBL" id="JAHFXS010000008">
    <property type="protein sequence ID" value="KAG9991022.1"/>
    <property type="molecule type" value="Genomic_DNA"/>
</dbReference>
<evidence type="ECO:0000313" key="6">
    <source>
        <dbReference type="EMBL" id="KAG9991022.1"/>
    </source>
</evidence>
<keyword evidence="3" id="KW-1133">Transmembrane helix</keyword>